<dbReference type="PANTHER" id="PTHR45939:SF5">
    <property type="entry name" value="PEROXISOMAL MEMBRANE PROTEIN PMP34"/>
    <property type="match status" value="1"/>
</dbReference>
<dbReference type="SUPFAM" id="SSF103506">
    <property type="entry name" value="Mitochondrial carrier"/>
    <property type="match status" value="1"/>
</dbReference>
<comment type="similarity">
    <text evidence="2 10">Belongs to the mitochondrial carrier (TC 2.A.29) family.</text>
</comment>
<protein>
    <submittedName>
        <fullName evidence="12">Peroxisomal membrane protein PMP34</fullName>
    </submittedName>
</protein>
<keyword evidence="4 9" id="KW-0812">Transmembrane</keyword>
<keyword evidence="5" id="KW-0677">Repeat</keyword>
<dbReference type="Pfam" id="PF00153">
    <property type="entry name" value="Mito_carr"/>
    <property type="match status" value="3"/>
</dbReference>
<dbReference type="EMBL" id="GBRD01011845">
    <property type="protein sequence ID" value="JAG53979.1"/>
    <property type="molecule type" value="Transcribed_RNA"/>
</dbReference>
<evidence type="ECO:0000256" key="10">
    <source>
        <dbReference type="RuleBase" id="RU000488"/>
    </source>
</evidence>
<feature type="repeat" description="Solcar" evidence="9">
    <location>
        <begin position="192"/>
        <end position="284"/>
    </location>
</feature>
<reference evidence="13" key="3">
    <citation type="submission" date="2014-09" db="EMBL/GenBank/DDBJ databases">
        <authorList>
            <person name="Magalhaes I.L.F."/>
            <person name="Oliveira U."/>
            <person name="Santos F.R."/>
            <person name="Vidigal T.H.D.A."/>
            <person name="Brescovit A.D."/>
            <person name="Santos A.J."/>
        </authorList>
    </citation>
    <scope>NUCLEOTIDE SEQUENCE</scope>
</reference>
<evidence type="ECO:0000256" key="11">
    <source>
        <dbReference type="SAM" id="Phobius"/>
    </source>
</evidence>
<dbReference type="InterPro" id="IPR023395">
    <property type="entry name" value="MCP_dom_sf"/>
</dbReference>
<feature type="transmembrane region" description="Helical" evidence="11">
    <location>
        <begin position="192"/>
        <end position="213"/>
    </location>
</feature>
<keyword evidence="3 10" id="KW-0813">Transport</keyword>
<dbReference type="GO" id="GO:0015228">
    <property type="term" value="F:coenzyme A transmembrane transporter activity"/>
    <property type="evidence" value="ECO:0007669"/>
    <property type="project" value="TreeGrafter"/>
</dbReference>
<evidence type="ECO:0000256" key="2">
    <source>
        <dbReference type="ARBA" id="ARBA00006375"/>
    </source>
</evidence>
<evidence type="ECO:0000256" key="3">
    <source>
        <dbReference type="ARBA" id="ARBA00022448"/>
    </source>
</evidence>
<feature type="transmembrane region" description="Helical" evidence="11">
    <location>
        <begin position="159"/>
        <end position="180"/>
    </location>
</feature>
<dbReference type="AlphaFoldDB" id="A0A0A9W6D0"/>
<dbReference type="PANTHER" id="PTHR45939">
    <property type="entry name" value="PEROXISOMAL MEMBRANE PROTEIN PMP34-RELATED"/>
    <property type="match status" value="1"/>
</dbReference>
<evidence type="ECO:0000313" key="14">
    <source>
        <dbReference type="EMBL" id="JAQ01876.1"/>
    </source>
</evidence>
<dbReference type="GO" id="GO:0015217">
    <property type="term" value="F:ADP transmembrane transporter activity"/>
    <property type="evidence" value="ECO:0007669"/>
    <property type="project" value="TreeGrafter"/>
</dbReference>
<evidence type="ECO:0000256" key="6">
    <source>
        <dbReference type="ARBA" id="ARBA00022989"/>
    </source>
</evidence>
<feature type="transmembrane region" description="Helical" evidence="11">
    <location>
        <begin position="74"/>
        <end position="92"/>
    </location>
</feature>
<dbReference type="Gene3D" id="1.50.40.10">
    <property type="entry name" value="Mitochondrial carrier domain"/>
    <property type="match status" value="2"/>
</dbReference>
<keyword evidence="6 11" id="KW-1133">Transmembrane helix</keyword>
<dbReference type="GO" id="GO:0051724">
    <property type="term" value="F:NAD transmembrane transporter activity"/>
    <property type="evidence" value="ECO:0007669"/>
    <property type="project" value="TreeGrafter"/>
</dbReference>
<comment type="subcellular location">
    <subcellularLocation>
        <location evidence="1">Peroxisome membrane</location>
        <topology evidence="1">Multi-pass membrane protein</topology>
    </subcellularLocation>
</comment>
<proteinExistence type="inferred from homology"/>
<evidence type="ECO:0000256" key="4">
    <source>
        <dbReference type="ARBA" id="ARBA00022692"/>
    </source>
</evidence>
<dbReference type="EMBL" id="GBHO01040643">
    <property type="protein sequence ID" value="JAG02961.1"/>
    <property type="molecule type" value="Transcribed_RNA"/>
</dbReference>
<reference evidence="12" key="2">
    <citation type="submission" date="2014-07" db="EMBL/GenBank/DDBJ databases">
        <authorList>
            <person name="Hull J."/>
        </authorList>
    </citation>
    <scope>NUCLEOTIDE SEQUENCE</scope>
</reference>
<keyword evidence="7 9" id="KW-0472">Membrane</keyword>
<dbReference type="EMBL" id="GDHC01012894">
    <property type="protein sequence ID" value="JAQ05735.1"/>
    <property type="molecule type" value="Transcribed_RNA"/>
</dbReference>
<accession>A0A0A9W6D0</accession>
<evidence type="ECO:0000313" key="12">
    <source>
        <dbReference type="EMBL" id="JAG02961.1"/>
    </source>
</evidence>
<dbReference type="EMBL" id="GBRD01011846">
    <property type="protein sequence ID" value="JAG53978.1"/>
    <property type="molecule type" value="Transcribed_RNA"/>
</dbReference>
<dbReference type="InterPro" id="IPR018108">
    <property type="entry name" value="MCP_transmembrane"/>
</dbReference>
<feature type="repeat" description="Solcar" evidence="9">
    <location>
        <begin position="10"/>
        <end position="95"/>
    </location>
</feature>
<reference evidence="14" key="4">
    <citation type="journal article" date="2016" name="Gigascience">
        <title>De novo construction of an expanded transcriptome assembly for the western tarnished plant bug, Lygus hesperus.</title>
        <authorList>
            <person name="Tassone E.E."/>
            <person name="Geib S.M."/>
            <person name="Hall B."/>
            <person name="Fabrick J.A."/>
            <person name="Brent C.S."/>
            <person name="Hull J.J."/>
        </authorList>
    </citation>
    <scope>NUCLEOTIDE SEQUENCE</scope>
</reference>
<dbReference type="GO" id="GO:0015230">
    <property type="term" value="F:FAD transmembrane transporter activity"/>
    <property type="evidence" value="ECO:0007669"/>
    <property type="project" value="TreeGrafter"/>
</dbReference>
<dbReference type="GO" id="GO:0005347">
    <property type="term" value="F:ATP transmembrane transporter activity"/>
    <property type="evidence" value="ECO:0007669"/>
    <property type="project" value="TreeGrafter"/>
</dbReference>
<reference evidence="12" key="1">
    <citation type="journal article" date="2014" name="PLoS ONE">
        <title>Transcriptome-Based Identification of ABC Transporters in the Western Tarnished Plant Bug Lygus hesperus.</title>
        <authorList>
            <person name="Hull J.J."/>
            <person name="Chaney K."/>
            <person name="Geib S.M."/>
            <person name="Fabrick J.A."/>
            <person name="Brent C.S."/>
            <person name="Walsh D."/>
            <person name="Lavine L.C."/>
        </authorList>
    </citation>
    <scope>NUCLEOTIDE SEQUENCE</scope>
</reference>
<organism evidence="12">
    <name type="scientific">Lygus hesperus</name>
    <name type="common">Western plant bug</name>
    <dbReference type="NCBI Taxonomy" id="30085"/>
    <lineage>
        <taxon>Eukaryota</taxon>
        <taxon>Metazoa</taxon>
        <taxon>Ecdysozoa</taxon>
        <taxon>Arthropoda</taxon>
        <taxon>Hexapoda</taxon>
        <taxon>Insecta</taxon>
        <taxon>Pterygota</taxon>
        <taxon>Neoptera</taxon>
        <taxon>Paraneoptera</taxon>
        <taxon>Hemiptera</taxon>
        <taxon>Heteroptera</taxon>
        <taxon>Panheteroptera</taxon>
        <taxon>Cimicomorpha</taxon>
        <taxon>Miridae</taxon>
        <taxon>Mirini</taxon>
        <taxon>Lygus</taxon>
    </lineage>
</organism>
<evidence type="ECO:0000256" key="9">
    <source>
        <dbReference type="PROSITE-ProRule" id="PRU00282"/>
    </source>
</evidence>
<dbReference type="GO" id="GO:0044610">
    <property type="term" value="F:FMN transmembrane transporter activity"/>
    <property type="evidence" value="ECO:0007669"/>
    <property type="project" value="TreeGrafter"/>
</dbReference>
<evidence type="ECO:0000313" key="15">
    <source>
        <dbReference type="EMBL" id="JAQ05735.1"/>
    </source>
</evidence>
<dbReference type="PROSITE" id="PS50920">
    <property type="entry name" value="SOLCAR"/>
    <property type="match status" value="3"/>
</dbReference>
<dbReference type="GO" id="GO:0005778">
    <property type="term" value="C:peroxisomal membrane"/>
    <property type="evidence" value="ECO:0007669"/>
    <property type="project" value="UniProtKB-SubCell"/>
</dbReference>
<evidence type="ECO:0000256" key="8">
    <source>
        <dbReference type="ARBA" id="ARBA00023140"/>
    </source>
</evidence>
<feature type="transmembrane region" description="Helical" evidence="11">
    <location>
        <begin position="264"/>
        <end position="289"/>
    </location>
</feature>
<feature type="transmembrane region" description="Helical" evidence="11">
    <location>
        <begin position="12"/>
        <end position="33"/>
    </location>
</feature>
<gene>
    <name evidence="12" type="primary">SLC25A17_0</name>
    <name evidence="14" type="synonym">SLC25A17_1</name>
    <name evidence="12" type="ORF">CM83_64036</name>
    <name evidence="14" type="ORF">g.69365</name>
    <name evidence="15" type="ORF">g.69367</name>
</gene>
<evidence type="ECO:0000313" key="13">
    <source>
        <dbReference type="EMBL" id="JAG53978.1"/>
    </source>
</evidence>
<feature type="transmembrane region" description="Helical" evidence="11">
    <location>
        <begin position="104"/>
        <end position="124"/>
    </location>
</feature>
<evidence type="ECO:0000256" key="1">
    <source>
        <dbReference type="ARBA" id="ARBA00004585"/>
    </source>
</evidence>
<keyword evidence="8" id="KW-0576">Peroxisome</keyword>
<dbReference type="GO" id="GO:0080122">
    <property type="term" value="F:AMP transmembrane transporter activity"/>
    <property type="evidence" value="ECO:0007669"/>
    <property type="project" value="TreeGrafter"/>
</dbReference>
<evidence type="ECO:0000256" key="5">
    <source>
        <dbReference type="ARBA" id="ARBA00022737"/>
    </source>
</evidence>
<name>A0A0A9W6D0_LYGHE</name>
<dbReference type="InterPro" id="IPR052217">
    <property type="entry name" value="Mito/Peroxisomal_Carrier"/>
</dbReference>
<sequence length="295" mass="32690">MSVNSKLFSYDNLVHAISGAVGSMVGMVVFYPFDTVRCRLQLDDSRKAKNTFKIIMDIAQEEGIWSLYRGMVPVLQSICASNFVYFYIYRALKSSASAQEKNKDLVLASLAGIINVLLTTPLWMVNTRMKMSGVTHSYQYKSLLDGLLKVVKNEGAGTLWAGTLPSLLLVSNPAIHMAVYQAIKRRVPEENLGALSYFLISAVAKMVATVATYPLQLVQTKLRHGHSSNEPGTLPKDAGTLQLFLYLLKRQGIPGLYKGMEAKLWQTVLTTALMFTAYEKIAIFVLTIMKGSKSK</sequence>
<feature type="repeat" description="Solcar" evidence="9">
    <location>
        <begin position="99"/>
        <end position="186"/>
    </location>
</feature>
<dbReference type="EMBL" id="GDHC01016753">
    <property type="protein sequence ID" value="JAQ01876.1"/>
    <property type="molecule type" value="Transcribed_RNA"/>
</dbReference>
<evidence type="ECO:0000256" key="7">
    <source>
        <dbReference type="ARBA" id="ARBA00023136"/>
    </source>
</evidence>